<feature type="transmembrane region" description="Helical" evidence="9">
    <location>
        <begin position="312"/>
        <end position="331"/>
    </location>
</feature>
<dbReference type="AlphaFoldDB" id="A0A5S6QLJ7"/>
<feature type="transmembrane region" description="Helical" evidence="9">
    <location>
        <begin position="367"/>
        <end position="388"/>
    </location>
</feature>
<keyword evidence="7 9" id="KW-0472">Membrane</keyword>
<accession>A0A5S6QLJ7</accession>
<dbReference type="Proteomes" id="UP000046395">
    <property type="component" value="Unassembled WGS sequence"/>
</dbReference>
<feature type="transmembrane region" description="Helical" evidence="9">
    <location>
        <begin position="245"/>
        <end position="263"/>
    </location>
</feature>
<feature type="region of interest" description="Disordered" evidence="8">
    <location>
        <begin position="1"/>
        <end position="33"/>
    </location>
</feature>
<evidence type="ECO:0000256" key="1">
    <source>
        <dbReference type="ARBA" id="ARBA00004141"/>
    </source>
</evidence>
<evidence type="ECO:0000256" key="3">
    <source>
        <dbReference type="ARBA" id="ARBA00022676"/>
    </source>
</evidence>
<evidence type="ECO:0000256" key="9">
    <source>
        <dbReference type="SAM" id="Phobius"/>
    </source>
</evidence>
<dbReference type="InterPro" id="IPR047462">
    <property type="entry name" value="Dpy19"/>
</dbReference>
<comment type="subcellular location">
    <subcellularLocation>
        <location evidence="1">Membrane</location>
        <topology evidence="1">Multi-pass membrane protein</topology>
    </subcellularLocation>
</comment>
<dbReference type="STRING" id="70415.A0A5S6QLJ7"/>
<keyword evidence="5 9" id="KW-0812">Transmembrane</keyword>
<dbReference type="CDD" id="cd20177">
    <property type="entry name" value="Dpy19"/>
    <property type="match status" value="1"/>
</dbReference>
<protein>
    <submittedName>
        <fullName evidence="11">C-mannosyltransferase DPY19L1</fullName>
    </submittedName>
</protein>
<evidence type="ECO:0000256" key="2">
    <source>
        <dbReference type="ARBA" id="ARBA00008744"/>
    </source>
</evidence>
<evidence type="ECO:0000256" key="5">
    <source>
        <dbReference type="ARBA" id="ARBA00022692"/>
    </source>
</evidence>
<proteinExistence type="inferred from homology"/>
<feature type="transmembrane region" description="Helical" evidence="9">
    <location>
        <begin position="501"/>
        <end position="519"/>
    </location>
</feature>
<feature type="compositionally biased region" description="Polar residues" evidence="8">
    <location>
        <begin position="16"/>
        <end position="28"/>
    </location>
</feature>
<feature type="transmembrane region" description="Helical" evidence="9">
    <location>
        <begin position="283"/>
        <end position="305"/>
    </location>
</feature>
<keyword evidence="10" id="KW-1185">Reference proteome</keyword>
<feature type="transmembrane region" description="Helical" evidence="9">
    <location>
        <begin position="337"/>
        <end position="355"/>
    </location>
</feature>
<sequence>MDNVKRRRRWKEAEKSASQANREATLSNDPPLGNIAKSKKDGVHYFSLQNATVLLLATSVGILHRYYLAVLFENDRHFSHLGEMEREMSFRSEMGFYYSFFKKLVDAPSFVSGIRAMLRDNRTEFGHEINDLKRFNLYPEVISAALFRTFRSLTSYFDYPTEVCWSTFRGENVSPIMSCEGIGNKFYFYVNGIFALGGLIASLLFLFGYLLSESVLGGMFSVLCFFYNHGQATRTMWTPSLRESFGYPIFLILMLVVTTIIKANNVSSFRAVLIASSSCLFMLFWQFASFPLSTMVISLFLLNLFGYLSSQAFGKILVALAVGFAVALVLLFGNEMLLTSFYATSLFASFFSLVAERTVSSFSKRSLMGGVAKVLLFGVCTIALKVLVAHVCSVTDDAHIFELLRSKLLGEHTFHTYLYLCMIEFGFLPKKDIVEMSEALLLPTSMVVVLAALKVFITSTLFKGKRATSWPTEAYAAVYYTCIQLSCFLVMAALVMRLKLFFTPHMCIVCSLFFSPSFLSDVFGRPISRRCSIIAGVLLAILMSFFGIAHVSREVAIKGEFSDMAHEQLLVWIKDHTSPDAVIAGQMPIMSSIMLSTGRQIVAHPHYEDAALRKRVKTIYQMFSRKPVAQVHEAIASMGADYLIIERNYCANAKPQTFRSECYFPNAWDNEDPDNLGNDVSCWLMQKKPAPFKQIYATGNFIIFKCTCYGWTHLAYFIGTRMHKAEPVNGGYKRKSQNKAGCVRVCPSLTALHSYSLVQRTKSRKCTHSEPLISSLAKRKPVFRITSSSNRPLSRHRWNSRFQAMSPQRKARAEHMQKEFIVRKLRTESARFSTN</sequence>
<evidence type="ECO:0000256" key="4">
    <source>
        <dbReference type="ARBA" id="ARBA00022679"/>
    </source>
</evidence>
<feature type="transmembrane region" description="Helical" evidence="9">
    <location>
        <begin position="474"/>
        <end position="495"/>
    </location>
</feature>
<evidence type="ECO:0000256" key="7">
    <source>
        <dbReference type="ARBA" id="ARBA00023136"/>
    </source>
</evidence>
<dbReference type="WBParaSite" id="TMUE_2000008049.1">
    <property type="protein sequence ID" value="TMUE_2000008049.1"/>
    <property type="gene ID" value="WBGene00289205"/>
</dbReference>
<feature type="compositionally biased region" description="Basic residues" evidence="8">
    <location>
        <begin position="1"/>
        <end position="10"/>
    </location>
</feature>
<reference evidence="11" key="1">
    <citation type="submission" date="2019-12" db="UniProtKB">
        <authorList>
            <consortium name="WormBaseParasite"/>
        </authorList>
    </citation>
    <scope>IDENTIFICATION</scope>
</reference>
<dbReference type="PANTHER" id="PTHR31488:SF1">
    <property type="entry name" value="C-MANNOSYLTRANSFERASE DPY19L1"/>
    <property type="match status" value="1"/>
</dbReference>
<dbReference type="PANTHER" id="PTHR31488">
    <property type="entry name" value="DPY-19-LIKE 1, LIKE (H. SAPIENS)"/>
    <property type="match status" value="1"/>
</dbReference>
<keyword evidence="3" id="KW-0328">Glycosyltransferase</keyword>
<dbReference type="GO" id="GO:0005637">
    <property type="term" value="C:nuclear inner membrane"/>
    <property type="evidence" value="ECO:0007669"/>
    <property type="project" value="TreeGrafter"/>
</dbReference>
<feature type="transmembrane region" description="Helical" evidence="9">
    <location>
        <begin position="440"/>
        <end position="462"/>
    </location>
</feature>
<dbReference type="InterPro" id="IPR018732">
    <property type="entry name" value="Dpy-19/Dpy-19-like"/>
</dbReference>
<evidence type="ECO:0000313" key="10">
    <source>
        <dbReference type="Proteomes" id="UP000046395"/>
    </source>
</evidence>
<comment type="similarity">
    <text evidence="2">Belongs to the dpy-19 family.</text>
</comment>
<evidence type="ECO:0000256" key="6">
    <source>
        <dbReference type="ARBA" id="ARBA00022989"/>
    </source>
</evidence>
<feature type="transmembrane region" description="Helical" evidence="9">
    <location>
        <begin position="186"/>
        <end position="209"/>
    </location>
</feature>
<dbReference type="Pfam" id="PF10034">
    <property type="entry name" value="Dpy19"/>
    <property type="match status" value="1"/>
</dbReference>
<dbReference type="GO" id="GO:0000030">
    <property type="term" value="F:mannosyltransferase activity"/>
    <property type="evidence" value="ECO:0007669"/>
    <property type="project" value="InterPro"/>
</dbReference>
<feature type="transmembrane region" description="Helical" evidence="9">
    <location>
        <begin position="531"/>
        <end position="551"/>
    </location>
</feature>
<keyword evidence="4" id="KW-0808">Transferase</keyword>
<keyword evidence="6 9" id="KW-1133">Transmembrane helix</keyword>
<evidence type="ECO:0000313" key="11">
    <source>
        <dbReference type="WBParaSite" id="TMUE_2000008049.1"/>
    </source>
</evidence>
<organism evidence="10 11">
    <name type="scientific">Trichuris muris</name>
    <name type="common">Mouse whipworm</name>
    <dbReference type="NCBI Taxonomy" id="70415"/>
    <lineage>
        <taxon>Eukaryota</taxon>
        <taxon>Metazoa</taxon>
        <taxon>Ecdysozoa</taxon>
        <taxon>Nematoda</taxon>
        <taxon>Enoplea</taxon>
        <taxon>Dorylaimia</taxon>
        <taxon>Trichinellida</taxon>
        <taxon>Trichuridae</taxon>
        <taxon>Trichuris</taxon>
    </lineage>
</organism>
<evidence type="ECO:0000256" key="8">
    <source>
        <dbReference type="SAM" id="MobiDB-lite"/>
    </source>
</evidence>
<name>A0A5S6QLJ7_TRIMR</name>